<evidence type="ECO:0000256" key="5">
    <source>
        <dbReference type="ARBA" id="ARBA00022676"/>
    </source>
</evidence>
<evidence type="ECO:0000256" key="7">
    <source>
        <dbReference type="ARBA" id="ARBA00022692"/>
    </source>
</evidence>
<evidence type="ECO:0000256" key="11">
    <source>
        <dbReference type="ARBA" id="ARBA00023136"/>
    </source>
</evidence>
<keyword evidence="8" id="KW-0735">Signal-anchor</keyword>
<evidence type="ECO:0000313" key="15">
    <source>
        <dbReference type="EMBL" id="MBZ3879836.1"/>
    </source>
</evidence>
<evidence type="ECO:0000256" key="12">
    <source>
        <dbReference type="ARBA" id="ARBA00023180"/>
    </source>
</evidence>
<keyword evidence="16" id="KW-1185">Reference proteome</keyword>
<evidence type="ECO:0000259" key="14">
    <source>
        <dbReference type="Pfam" id="PF15024"/>
    </source>
</evidence>
<name>A0AA41MXF5_SCICA</name>
<evidence type="ECO:0000256" key="10">
    <source>
        <dbReference type="ARBA" id="ARBA00023034"/>
    </source>
</evidence>
<evidence type="ECO:0000256" key="4">
    <source>
        <dbReference type="ARBA" id="ARBA00012671"/>
    </source>
</evidence>
<evidence type="ECO:0000313" key="16">
    <source>
        <dbReference type="Proteomes" id="UP001166674"/>
    </source>
</evidence>
<comment type="caution">
    <text evidence="15">The sequence shown here is derived from an EMBL/GenBank/DDBJ whole genome shotgun (WGS) entry which is preliminary data.</text>
</comment>
<evidence type="ECO:0000256" key="2">
    <source>
        <dbReference type="ARBA" id="ARBA00004922"/>
    </source>
</evidence>
<keyword evidence="12" id="KW-0325">Glycoprotein</keyword>
<evidence type="ECO:0000256" key="13">
    <source>
        <dbReference type="ARBA" id="ARBA00048243"/>
    </source>
</evidence>
<comment type="pathway">
    <text evidence="2">Protein modification; protein glycosylation.</text>
</comment>
<keyword evidence="6" id="KW-0808">Transferase</keyword>
<dbReference type="EMBL" id="JAATJV010370354">
    <property type="protein sequence ID" value="MBZ3879836.1"/>
    <property type="molecule type" value="Genomic_DNA"/>
</dbReference>
<dbReference type="EC" id="2.4.1.155" evidence="4"/>
<gene>
    <name evidence="15" type="ORF">SUZIE_154930</name>
</gene>
<dbReference type="InterPro" id="IPR052105">
    <property type="entry name" value="MGAT5_Glycosyltransferase"/>
</dbReference>
<keyword evidence="5" id="KW-0328">Glycosyltransferase</keyword>
<dbReference type="Proteomes" id="UP001166674">
    <property type="component" value="Unassembled WGS sequence"/>
</dbReference>
<keyword evidence="7" id="KW-0812">Transmembrane</keyword>
<feature type="domain" description="Glycosyltransferase family 18 catalytic" evidence="14">
    <location>
        <begin position="165"/>
        <end position="326"/>
    </location>
</feature>
<feature type="domain" description="Glycosyltransferase family 18 catalytic" evidence="14">
    <location>
        <begin position="355"/>
        <end position="516"/>
    </location>
</feature>
<evidence type="ECO:0000256" key="8">
    <source>
        <dbReference type="ARBA" id="ARBA00022968"/>
    </source>
</evidence>
<reference evidence="15" key="1">
    <citation type="submission" date="2020-03" db="EMBL/GenBank/DDBJ databases">
        <title>Studies in the Genomics of Life Span.</title>
        <authorList>
            <person name="Glass D."/>
        </authorList>
    </citation>
    <scope>NUCLEOTIDE SEQUENCE</scope>
    <source>
        <strain evidence="15">SUZIE</strain>
        <tissue evidence="15">Muscle</tissue>
    </source>
</reference>
<dbReference type="AlphaFoldDB" id="A0AA41MXF5"/>
<sequence length="531" mass="59999">MPLPFDLIYTDYHGLRRRSSTWDSPSRIIDTFGTEPACNHEEYATLPGYCTNWGYWNLNPKQYMSMFRECPASNLWLFESSGRESQISTLEKEKVLGILNKYMEIHSTMYYKSQRSPKVPAFMKNHGLLSQPEFQQLQRKAKVRNSTHCPNSLNHEFFPGKPTSREVEPYLPYEYTCGGSWSGSTPTSSTRTSVQLRAQLPPGTRASQSPFVLALNATHLQWAQNTSKVPEAWPPPHSLQAWLATTERSCMDACLDHGLLCKPSFFPFLNSQETFLQLQVPCDSTEWEMHHLYPALAQPSQECYLQKDPLLCSCTGSNTEYQALPCRDFLKGEVALCQGCLSLNHEFFPGKPTSREVEPYLPYEYTCGGSWSGSTPTSSTRTSVQLRAQLPPGTRASQSPFVLALNATHLQWAQNTSKVPEAWPPPHSLQAWLATTERSCMDACLDHGLLCKPSFFPFLNSQETFLQLQVPCDSTEWEMHHLYPALAQPSQECYLQKDPLLCSCTGSNTEYQALPCRDFLKGEVALCQGCL</sequence>
<dbReference type="PANTHER" id="PTHR15075">
    <property type="entry name" value="ALPHA-MANNOSIDE BETA-1,6-N-ACETYLGLUCOSAMINYLTRANSFERASE"/>
    <property type="match status" value="1"/>
</dbReference>
<comment type="catalytic activity">
    <reaction evidence="13">
        <text>N(4)-{beta-D-GlcNAc-(1-&gt;2)-[beta-D-GlcNAc-(1-&gt;4)]-alpha-D-Man-(1-&gt;3)-[beta-D-GlcNAc-(1-&gt;2)-alpha-D-Man-(1-&gt;6)]-beta-D-Man-(1-&gt;4)-beta-D-GlcNAc-(1-&gt;4)-beta-D-GlcNAc}-L-asparaginyl-[protein] + UDP-N-acetyl-alpha-D-glucosamine = N(4)-{beta-D-GlcNAc-(1-&gt;2)-[beta-D-GlcNAc-(1-&gt;4)]-alpha-D-Man-(1-&gt;3)-[beta-D-GlcNAc-(1-&gt;2)-[beta-D-GlcNAc-(1-&gt;6)]-alpha-D-Man-(1-&gt;6)]-beta-D-Man-(1-&gt;4)-beta-D-GlcNAc-(1-&gt;4)-beta-D-GlcNAc}-L-asparaginyl-[protein] + UDP + H(+)</text>
        <dbReference type="Rhea" id="RHEA:16921"/>
        <dbReference type="Rhea" id="RHEA-COMP:14374"/>
        <dbReference type="Rhea" id="RHEA-COMP:14377"/>
        <dbReference type="ChEBI" id="CHEBI:15378"/>
        <dbReference type="ChEBI" id="CHEBI:57705"/>
        <dbReference type="ChEBI" id="CHEBI:58223"/>
        <dbReference type="ChEBI" id="CHEBI:139507"/>
        <dbReference type="ChEBI" id="CHEBI:139510"/>
        <dbReference type="EC" id="2.4.1.155"/>
    </reaction>
</comment>
<organism evidence="15 16">
    <name type="scientific">Sciurus carolinensis</name>
    <name type="common">Eastern gray squirrel</name>
    <dbReference type="NCBI Taxonomy" id="30640"/>
    <lineage>
        <taxon>Eukaryota</taxon>
        <taxon>Metazoa</taxon>
        <taxon>Chordata</taxon>
        <taxon>Craniata</taxon>
        <taxon>Vertebrata</taxon>
        <taxon>Euteleostomi</taxon>
        <taxon>Mammalia</taxon>
        <taxon>Eutheria</taxon>
        <taxon>Euarchontoglires</taxon>
        <taxon>Glires</taxon>
        <taxon>Rodentia</taxon>
        <taxon>Sciuromorpha</taxon>
        <taxon>Sciuridae</taxon>
        <taxon>Sciurinae</taxon>
        <taxon>Sciurini</taxon>
        <taxon>Sciurus</taxon>
    </lineage>
</organism>
<keyword evidence="11" id="KW-0472">Membrane</keyword>
<dbReference type="GO" id="GO:0030144">
    <property type="term" value="F:alpha-1,6-mannosylglycoprotein 6-beta-N-acetylglucosaminyltransferase activity"/>
    <property type="evidence" value="ECO:0007669"/>
    <property type="project" value="UniProtKB-EC"/>
</dbReference>
<dbReference type="GO" id="GO:0000139">
    <property type="term" value="C:Golgi membrane"/>
    <property type="evidence" value="ECO:0007669"/>
    <property type="project" value="UniProtKB-SubCell"/>
</dbReference>
<keyword evidence="9" id="KW-1133">Transmembrane helix</keyword>
<evidence type="ECO:0000256" key="3">
    <source>
        <dbReference type="ARBA" id="ARBA00007477"/>
    </source>
</evidence>
<evidence type="ECO:0000256" key="6">
    <source>
        <dbReference type="ARBA" id="ARBA00022679"/>
    </source>
</evidence>
<protein>
    <recommendedName>
        <fullName evidence="4">alpha-1,6-mannosyl-glycoprotein 6-beta-N-acetylglucosaminyltransferase</fullName>
        <ecNumber evidence="4">2.4.1.155</ecNumber>
    </recommendedName>
</protein>
<accession>A0AA41MXF5</accession>
<dbReference type="InterPro" id="IPR026116">
    <property type="entry name" value="GT18_cat"/>
</dbReference>
<dbReference type="Pfam" id="PF15024">
    <property type="entry name" value="Glyco_transf_18"/>
    <property type="match status" value="4"/>
</dbReference>
<evidence type="ECO:0000256" key="1">
    <source>
        <dbReference type="ARBA" id="ARBA00004323"/>
    </source>
</evidence>
<comment type="subcellular location">
    <subcellularLocation>
        <location evidence="1">Golgi apparatus membrane</location>
        <topology evidence="1">Single-pass type II membrane protein</topology>
    </subcellularLocation>
</comment>
<dbReference type="PANTHER" id="PTHR15075:SF6">
    <property type="entry name" value="ALPHA-1,6-MANNOSYLGLYCOPROTEIN 6-BETA-N-ACETYLGLUCOSAMINYLTRANSFERASE B"/>
    <property type="match status" value="1"/>
</dbReference>
<feature type="domain" description="Glycosyltransferase family 18 catalytic" evidence="14">
    <location>
        <begin position="90"/>
        <end position="143"/>
    </location>
</feature>
<dbReference type="GO" id="GO:0006487">
    <property type="term" value="P:protein N-linked glycosylation"/>
    <property type="evidence" value="ECO:0007669"/>
    <property type="project" value="TreeGrafter"/>
</dbReference>
<keyword evidence="10" id="KW-0333">Golgi apparatus</keyword>
<evidence type="ECO:0000256" key="9">
    <source>
        <dbReference type="ARBA" id="ARBA00022989"/>
    </source>
</evidence>
<feature type="domain" description="Glycosyltransferase family 18 catalytic" evidence="14">
    <location>
        <begin position="3"/>
        <end position="72"/>
    </location>
</feature>
<proteinExistence type="inferred from homology"/>
<comment type="similarity">
    <text evidence="3">Belongs to the glycosyltransferase 18 family.</text>
</comment>